<feature type="region of interest" description="Disordered" evidence="1">
    <location>
        <begin position="1"/>
        <end position="41"/>
    </location>
</feature>
<evidence type="ECO:0000313" key="2">
    <source>
        <dbReference type="EMBL" id="PNP50420.1"/>
    </source>
</evidence>
<dbReference type="EMBL" id="MTQA01000883">
    <property type="protein sequence ID" value="PNP50420.1"/>
    <property type="molecule type" value="Genomic_DNA"/>
</dbReference>
<evidence type="ECO:0000256" key="1">
    <source>
        <dbReference type="SAM" id="MobiDB-lite"/>
    </source>
</evidence>
<comment type="caution">
    <text evidence="2">The sequence shown here is derived from an EMBL/GenBank/DDBJ whole genome shotgun (WGS) entry which is preliminary data.</text>
</comment>
<proteinExistence type="predicted"/>
<gene>
    <name evidence="2" type="ORF">FNYG_15959</name>
</gene>
<sequence length="41" mass="4432">MSTEERQESATPPPLLQETLAENPLEADDAPQDNDSAYAVS</sequence>
<reference evidence="2 3" key="1">
    <citation type="submission" date="2017-06" db="EMBL/GenBank/DDBJ databases">
        <title>Genome of Fusarium nygamai isolate CS10214.</title>
        <authorList>
            <person name="Gardiner D.M."/>
            <person name="Obanor F."/>
            <person name="Kazan K."/>
        </authorList>
    </citation>
    <scope>NUCLEOTIDE SEQUENCE [LARGE SCALE GENOMIC DNA]</scope>
    <source>
        <strain evidence="2 3">CS10214</strain>
    </source>
</reference>
<keyword evidence="3" id="KW-1185">Reference proteome</keyword>
<dbReference type="Proteomes" id="UP000236664">
    <property type="component" value="Unassembled WGS sequence"/>
</dbReference>
<dbReference type="AlphaFoldDB" id="A0A2K0TY07"/>
<name>A0A2K0TY07_GIBNY</name>
<evidence type="ECO:0000313" key="3">
    <source>
        <dbReference type="Proteomes" id="UP000236664"/>
    </source>
</evidence>
<organism evidence="2 3">
    <name type="scientific">Gibberella nygamai</name>
    <name type="common">Bean root rot disease fungus</name>
    <name type="synonym">Fusarium nygamai</name>
    <dbReference type="NCBI Taxonomy" id="42673"/>
    <lineage>
        <taxon>Eukaryota</taxon>
        <taxon>Fungi</taxon>
        <taxon>Dikarya</taxon>
        <taxon>Ascomycota</taxon>
        <taxon>Pezizomycotina</taxon>
        <taxon>Sordariomycetes</taxon>
        <taxon>Hypocreomycetidae</taxon>
        <taxon>Hypocreales</taxon>
        <taxon>Nectriaceae</taxon>
        <taxon>Fusarium</taxon>
        <taxon>Fusarium fujikuroi species complex</taxon>
    </lineage>
</organism>
<accession>A0A2K0TY07</accession>
<protein>
    <submittedName>
        <fullName evidence="2">Uncharacterized protein</fullName>
    </submittedName>
</protein>